<keyword evidence="8" id="KW-1185">Reference proteome</keyword>
<evidence type="ECO:0000259" key="6">
    <source>
        <dbReference type="SMART" id="SM00849"/>
    </source>
</evidence>
<dbReference type="Gene3D" id="3.60.15.10">
    <property type="entry name" value="Ribonuclease Z/Hydroxyacylglutathione hydrolase-like"/>
    <property type="match status" value="1"/>
</dbReference>
<dbReference type="eggNOG" id="COG0491">
    <property type="taxonomic scope" value="Bacteria"/>
</dbReference>
<comment type="cofactor">
    <cofactor evidence="1">
        <name>Zn(2+)</name>
        <dbReference type="ChEBI" id="CHEBI:29105"/>
    </cofactor>
</comment>
<organism evidence="7 8">
    <name type="scientific">Mycobacterium parascrofulaceum ATCC BAA-614</name>
    <dbReference type="NCBI Taxonomy" id="525368"/>
    <lineage>
        <taxon>Bacteria</taxon>
        <taxon>Bacillati</taxon>
        <taxon>Actinomycetota</taxon>
        <taxon>Actinomycetes</taxon>
        <taxon>Mycobacteriales</taxon>
        <taxon>Mycobacteriaceae</taxon>
        <taxon>Mycobacterium</taxon>
        <taxon>Mycobacterium simiae complex</taxon>
    </lineage>
</organism>
<evidence type="ECO:0000256" key="3">
    <source>
        <dbReference type="ARBA" id="ARBA00022723"/>
    </source>
</evidence>
<accession>D5P614</accession>
<dbReference type="EC" id="3.5.2.6" evidence="7"/>
<evidence type="ECO:0000313" key="7">
    <source>
        <dbReference type="EMBL" id="EFG78500.1"/>
    </source>
</evidence>
<dbReference type="HOGENOM" id="CLU_030571_3_0_11"/>
<evidence type="ECO:0000256" key="5">
    <source>
        <dbReference type="ARBA" id="ARBA00022833"/>
    </source>
</evidence>
<dbReference type="InterPro" id="IPR051013">
    <property type="entry name" value="MBL_superfamily_lactonases"/>
</dbReference>
<keyword evidence="5" id="KW-0862">Zinc</keyword>
<feature type="domain" description="Metallo-beta-lactamase" evidence="6">
    <location>
        <begin position="19"/>
        <end position="249"/>
    </location>
</feature>
<evidence type="ECO:0000256" key="1">
    <source>
        <dbReference type="ARBA" id="ARBA00001947"/>
    </source>
</evidence>
<dbReference type="PANTHER" id="PTHR42978:SF7">
    <property type="entry name" value="METALLO-HYDROLASE RV2300C-RELATED"/>
    <property type="match status" value="1"/>
</dbReference>
<evidence type="ECO:0000256" key="2">
    <source>
        <dbReference type="ARBA" id="ARBA00007749"/>
    </source>
</evidence>
<dbReference type="InterPro" id="IPR001279">
    <property type="entry name" value="Metallo-B-lactamas"/>
</dbReference>
<dbReference type="RefSeq" id="WP_007170629.1">
    <property type="nucleotide sequence ID" value="NZ_GG770556.1"/>
</dbReference>
<dbReference type="PANTHER" id="PTHR42978">
    <property type="entry name" value="QUORUM-QUENCHING LACTONASE YTNP-RELATED-RELATED"/>
    <property type="match status" value="1"/>
</dbReference>
<dbReference type="InterPro" id="IPR036866">
    <property type="entry name" value="RibonucZ/Hydroxyglut_hydro"/>
</dbReference>
<dbReference type="Pfam" id="PF00753">
    <property type="entry name" value="Lactamase_B"/>
    <property type="match status" value="1"/>
</dbReference>
<dbReference type="SUPFAM" id="SSF56281">
    <property type="entry name" value="Metallo-hydrolase/oxidoreductase"/>
    <property type="match status" value="1"/>
</dbReference>
<dbReference type="GO" id="GO:0008800">
    <property type="term" value="F:beta-lactamase activity"/>
    <property type="evidence" value="ECO:0007669"/>
    <property type="project" value="UniProtKB-EC"/>
</dbReference>
<keyword evidence="3" id="KW-0479">Metal-binding</keyword>
<dbReference type="Proteomes" id="UP000003653">
    <property type="component" value="Unassembled WGS sequence"/>
</dbReference>
<dbReference type="EMBL" id="ADNV01000116">
    <property type="protein sequence ID" value="EFG78500.1"/>
    <property type="molecule type" value="Genomic_DNA"/>
</dbReference>
<gene>
    <name evidence="7" type="ORF">HMPREF0591_1608</name>
</gene>
<evidence type="ECO:0000256" key="4">
    <source>
        <dbReference type="ARBA" id="ARBA00022801"/>
    </source>
</evidence>
<name>D5P614_9MYCO</name>
<proteinExistence type="inferred from homology"/>
<dbReference type="CDD" id="cd07742">
    <property type="entry name" value="metallo-hydrolase-like_MBL-fold"/>
    <property type="match status" value="1"/>
</dbReference>
<dbReference type="SMART" id="SM00849">
    <property type="entry name" value="Lactamase_B"/>
    <property type="match status" value="1"/>
</dbReference>
<evidence type="ECO:0000313" key="8">
    <source>
        <dbReference type="Proteomes" id="UP000003653"/>
    </source>
</evidence>
<sequence length="265" mass="29630">MKVHHLNCGTMRMPGVALVCHVLLVETDNGLVLVDSGFGSHDCHDPAARIGVFRHVIRPLLQHAETAADQITALGFNVADVRHIVLTHLDLDHIGGLADFPHAHVHLTAAEARGAIHAPTWRERFRYRPTQWAHRPTLVEHTPDGEPWRGFTAAKPLHVIDDGIVLVPMPGHTRGHTAVAVDAGHRWVLHAGDAFYHPGTLDHQSRVPFVLRAQETLICYDRNTLRDNQSRLAELYHRRDPDLLIVCSHDPSLYQHARDTAHNTP</sequence>
<protein>
    <submittedName>
        <fullName evidence="7">Metallo-beta-lactamase domain protein</fullName>
        <ecNumber evidence="7">3.5.2.6</ecNumber>
    </submittedName>
</protein>
<keyword evidence="4 7" id="KW-0378">Hydrolase</keyword>
<reference evidence="7 8" key="1">
    <citation type="submission" date="2010-04" db="EMBL/GenBank/DDBJ databases">
        <authorList>
            <person name="Muzny D."/>
            <person name="Qin X."/>
            <person name="Deng J."/>
            <person name="Jiang H."/>
            <person name="Liu Y."/>
            <person name="Qu J."/>
            <person name="Song X.-Z."/>
            <person name="Zhang L."/>
            <person name="Thornton R."/>
            <person name="Coyle M."/>
            <person name="Francisco L."/>
            <person name="Jackson L."/>
            <person name="Javaid M."/>
            <person name="Korchina V."/>
            <person name="Kovar C."/>
            <person name="Mata R."/>
            <person name="Mathew T."/>
            <person name="Ngo R."/>
            <person name="Nguyen L."/>
            <person name="Nguyen N."/>
            <person name="Okwuonu G."/>
            <person name="Ongeri F."/>
            <person name="Pham C."/>
            <person name="Simmons D."/>
            <person name="Wilczek-Boney K."/>
            <person name="Hale W."/>
            <person name="Jakkamsetti A."/>
            <person name="Pham P."/>
            <person name="Ruth R."/>
            <person name="San Lucas F."/>
            <person name="Warren J."/>
            <person name="Zhang J."/>
            <person name="Zhao Z."/>
            <person name="Zhou C."/>
            <person name="Zhu D."/>
            <person name="Lee S."/>
            <person name="Bess C."/>
            <person name="Blankenburg K."/>
            <person name="Forbes L."/>
            <person name="Fu Q."/>
            <person name="Gubbala S."/>
            <person name="Hirani K."/>
            <person name="Jayaseelan J.C."/>
            <person name="Lara F."/>
            <person name="Munidasa M."/>
            <person name="Palculict T."/>
            <person name="Patil S."/>
            <person name="Pu L.-L."/>
            <person name="Saada N."/>
            <person name="Tang L."/>
            <person name="Weissenberger G."/>
            <person name="Zhu Y."/>
            <person name="Hemphill L."/>
            <person name="Shang Y."/>
            <person name="Youmans B."/>
            <person name="Ayvaz T."/>
            <person name="Ross M."/>
            <person name="Santibanez J."/>
            <person name="Aqrawi P."/>
            <person name="Gross S."/>
            <person name="Joshi V."/>
            <person name="Fowler G."/>
            <person name="Nazareth L."/>
            <person name="Reid J."/>
            <person name="Worley K."/>
            <person name="Petrosino J."/>
            <person name="Highlander S."/>
            <person name="Gibbs R."/>
        </authorList>
    </citation>
    <scope>NUCLEOTIDE SEQUENCE [LARGE SCALE GENOMIC DNA]</scope>
    <source>
        <strain evidence="7 8">ATCC BAA-614</strain>
    </source>
</reference>
<comment type="caution">
    <text evidence="7">The sequence shown here is derived from an EMBL/GenBank/DDBJ whole genome shotgun (WGS) entry which is preliminary data.</text>
</comment>
<dbReference type="AlphaFoldDB" id="D5P614"/>
<dbReference type="GO" id="GO:0046872">
    <property type="term" value="F:metal ion binding"/>
    <property type="evidence" value="ECO:0007669"/>
    <property type="project" value="UniProtKB-KW"/>
</dbReference>
<comment type="similarity">
    <text evidence="2">Belongs to the metallo-beta-lactamase superfamily.</text>
</comment>